<dbReference type="KEGG" id="pphe:PP2015_1426"/>
<dbReference type="EC" id="3.11.1.1" evidence="8 9"/>
<evidence type="ECO:0000256" key="8">
    <source>
        <dbReference type="ARBA" id="ARBA00066472"/>
    </source>
</evidence>
<dbReference type="GO" id="GO:0019700">
    <property type="term" value="P:organic phosphonate catabolic process"/>
    <property type="evidence" value="ECO:0007669"/>
    <property type="project" value="InterPro"/>
</dbReference>
<dbReference type="GO" id="GO:0008967">
    <property type="term" value="F:phosphoglycolate phosphatase activity"/>
    <property type="evidence" value="ECO:0007669"/>
    <property type="project" value="TreeGrafter"/>
</dbReference>
<dbReference type="EMBL" id="CP013187">
    <property type="protein sequence ID" value="ALO41931.1"/>
    <property type="molecule type" value="Genomic_DNA"/>
</dbReference>
<keyword evidence="3 9" id="KW-0378">Hydrolase</keyword>
<comment type="catalytic activity">
    <reaction evidence="6 9">
        <text>phosphonoacetaldehyde + H2O = acetaldehyde + phosphate + H(+)</text>
        <dbReference type="Rhea" id="RHEA:18905"/>
        <dbReference type="ChEBI" id="CHEBI:15343"/>
        <dbReference type="ChEBI" id="CHEBI:15377"/>
        <dbReference type="ChEBI" id="CHEBI:15378"/>
        <dbReference type="ChEBI" id="CHEBI:43474"/>
        <dbReference type="ChEBI" id="CHEBI:58383"/>
        <dbReference type="EC" id="3.11.1.1"/>
    </reaction>
</comment>
<dbReference type="FunFam" id="1.10.150.240:FF:000006">
    <property type="entry name" value="Phosphonoacetaldehyde hydrolase"/>
    <property type="match status" value="1"/>
</dbReference>
<comment type="similarity">
    <text evidence="9">Belongs to the HAD-like hydrolase superfamily. PhnX family.</text>
</comment>
<feature type="binding site" evidence="9">
    <location>
        <position position="12"/>
    </location>
    <ligand>
        <name>Mg(2+)</name>
        <dbReference type="ChEBI" id="CHEBI:18420"/>
    </ligand>
</feature>
<gene>
    <name evidence="9" type="primary">phnX</name>
    <name evidence="10" type="ORF">PP2015_1426</name>
</gene>
<dbReference type="STRING" id="161398.PP2015_1426"/>
<comment type="subunit">
    <text evidence="1 9">Homodimer.</text>
</comment>
<comment type="function">
    <text evidence="7 9">Involved in phosphonate degradation.</text>
</comment>
<keyword evidence="11" id="KW-1185">Reference proteome</keyword>
<evidence type="ECO:0000256" key="9">
    <source>
        <dbReference type="HAMAP-Rule" id="MF_01375"/>
    </source>
</evidence>
<dbReference type="InterPro" id="IPR050155">
    <property type="entry name" value="HAD-like_hydrolase_sf"/>
</dbReference>
<dbReference type="Pfam" id="PF00702">
    <property type="entry name" value="Hydrolase"/>
    <property type="match status" value="1"/>
</dbReference>
<dbReference type="InterPro" id="IPR036412">
    <property type="entry name" value="HAD-like_sf"/>
</dbReference>
<accession>A0A0S2K0V6</accession>
<evidence type="ECO:0000256" key="2">
    <source>
        <dbReference type="ARBA" id="ARBA00022723"/>
    </source>
</evidence>
<organism evidence="10 11">
    <name type="scientific">Pseudoalteromonas phenolica</name>
    <dbReference type="NCBI Taxonomy" id="161398"/>
    <lineage>
        <taxon>Bacteria</taxon>
        <taxon>Pseudomonadati</taxon>
        <taxon>Pseudomonadota</taxon>
        <taxon>Gammaproteobacteria</taxon>
        <taxon>Alteromonadales</taxon>
        <taxon>Pseudoalteromonadaceae</taxon>
        <taxon>Pseudoalteromonas</taxon>
    </lineage>
</organism>
<dbReference type="SFLD" id="SFLDS00003">
    <property type="entry name" value="Haloacid_Dehalogenase"/>
    <property type="match status" value="1"/>
</dbReference>
<dbReference type="InterPro" id="IPR023214">
    <property type="entry name" value="HAD_sf"/>
</dbReference>
<dbReference type="OrthoDB" id="9758757at2"/>
<dbReference type="NCBIfam" id="TIGR01509">
    <property type="entry name" value="HAD-SF-IA-v3"/>
    <property type="match status" value="1"/>
</dbReference>
<evidence type="ECO:0000256" key="7">
    <source>
        <dbReference type="ARBA" id="ARBA00056573"/>
    </source>
</evidence>
<dbReference type="RefSeq" id="WP_058029627.1">
    <property type="nucleotide sequence ID" value="NZ_CP013187.1"/>
</dbReference>
<dbReference type="Proteomes" id="UP000061457">
    <property type="component" value="Chromosome I"/>
</dbReference>
<keyword evidence="4 9" id="KW-0460">Magnesium</keyword>
<keyword evidence="5 9" id="KW-0704">Schiff base</keyword>
<feature type="active site" description="Nucleophile" evidence="9">
    <location>
        <position position="10"/>
    </location>
</feature>
<evidence type="ECO:0000256" key="5">
    <source>
        <dbReference type="ARBA" id="ARBA00023270"/>
    </source>
</evidence>
<dbReference type="PATRIC" id="fig|161398.10.peg.1451"/>
<evidence type="ECO:0000256" key="3">
    <source>
        <dbReference type="ARBA" id="ARBA00022801"/>
    </source>
</evidence>
<dbReference type="GO" id="GO:0006281">
    <property type="term" value="P:DNA repair"/>
    <property type="evidence" value="ECO:0007669"/>
    <property type="project" value="TreeGrafter"/>
</dbReference>
<keyword evidence="2 9" id="KW-0479">Metal-binding</keyword>
<dbReference type="SUPFAM" id="SSF56784">
    <property type="entry name" value="HAD-like"/>
    <property type="match status" value="1"/>
</dbReference>
<dbReference type="InterPro" id="IPR023198">
    <property type="entry name" value="PGP-like_dom2"/>
</dbReference>
<evidence type="ECO:0000256" key="4">
    <source>
        <dbReference type="ARBA" id="ARBA00022842"/>
    </source>
</evidence>
<dbReference type="Gene3D" id="3.40.50.1000">
    <property type="entry name" value="HAD superfamily/HAD-like"/>
    <property type="match status" value="1"/>
</dbReference>
<feature type="binding site" evidence="9">
    <location>
        <position position="186"/>
    </location>
    <ligand>
        <name>Mg(2+)</name>
        <dbReference type="ChEBI" id="CHEBI:18420"/>
    </ligand>
</feature>
<evidence type="ECO:0000313" key="10">
    <source>
        <dbReference type="EMBL" id="ALO41931.1"/>
    </source>
</evidence>
<dbReference type="GO" id="GO:0005829">
    <property type="term" value="C:cytosol"/>
    <property type="evidence" value="ECO:0007669"/>
    <property type="project" value="TreeGrafter"/>
</dbReference>
<dbReference type="PANTHER" id="PTHR43434:SF19">
    <property type="entry name" value="PHOSPHONOACETALDEHYDE HYDROLASE"/>
    <property type="match status" value="1"/>
</dbReference>
<feature type="active site" description="Schiff-base intermediate with substrate" evidence="9">
    <location>
        <position position="52"/>
    </location>
</feature>
<dbReference type="HAMAP" id="MF_01375">
    <property type="entry name" value="PhnX"/>
    <property type="match status" value="1"/>
</dbReference>
<dbReference type="InterPro" id="IPR006439">
    <property type="entry name" value="HAD-SF_hydro_IA"/>
</dbReference>
<protein>
    <recommendedName>
        <fullName evidence="8 9">Phosphonoacetaldehyde hydrolase</fullName>
        <shortName evidence="9">Phosphonatase</shortName>
        <ecNumber evidence="8 9">3.11.1.1</ecNumber>
    </recommendedName>
    <alternativeName>
        <fullName evidence="9">Phosphonoacetaldehyde phosphonohydrolase</fullName>
    </alternativeName>
</protein>
<evidence type="ECO:0000313" key="11">
    <source>
        <dbReference type="Proteomes" id="UP000061457"/>
    </source>
</evidence>
<comment type="cofactor">
    <cofactor evidence="9">
        <name>Mg(2+)</name>
        <dbReference type="ChEBI" id="CHEBI:18420"/>
    </cofactor>
    <text evidence="9">Binds 1 Mg(2+) ion per subunit.</text>
</comment>
<reference evidence="11" key="1">
    <citation type="submission" date="2015-11" db="EMBL/GenBank/DDBJ databases">
        <authorList>
            <person name="Kim K.M."/>
        </authorList>
    </citation>
    <scope>NUCLEOTIDE SEQUENCE [LARGE SCALE GENOMIC DNA]</scope>
    <source>
        <strain evidence="11">KCTC 12086</strain>
    </source>
</reference>
<dbReference type="AlphaFoldDB" id="A0A0S2K0V6"/>
<dbReference type="PANTHER" id="PTHR43434">
    <property type="entry name" value="PHOSPHOGLYCOLATE PHOSPHATASE"/>
    <property type="match status" value="1"/>
</dbReference>
<evidence type="ECO:0000256" key="6">
    <source>
        <dbReference type="ARBA" id="ARBA00052005"/>
    </source>
</evidence>
<name>A0A0S2K0V6_9GAMM</name>
<dbReference type="NCBIfam" id="TIGR01422">
    <property type="entry name" value="phosphonatase"/>
    <property type="match status" value="1"/>
</dbReference>
<dbReference type="SFLD" id="SFLDG01129">
    <property type="entry name" value="C1.5:_HAD__Beta-PGM__Phosphata"/>
    <property type="match status" value="1"/>
</dbReference>
<dbReference type="GO" id="GO:0000287">
    <property type="term" value="F:magnesium ion binding"/>
    <property type="evidence" value="ECO:0007669"/>
    <property type="project" value="UniProtKB-UniRule"/>
</dbReference>
<proteinExistence type="inferred from homology"/>
<evidence type="ECO:0000256" key="1">
    <source>
        <dbReference type="ARBA" id="ARBA00011738"/>
    </source>
</evidence>
<sequence length="269" mass="29198">MKHIEALILDWAGTVVDYGSIAPTSIFVEAFKQGFDFEISLEEARGPMGMGKWDHIHALLNTGSIQVRWQNQFGRLPNQEDVDQIYNTFMPLQQAKVADRAAPIEGVLPVIHRLQSDNVKIGSCSGYPKPVMDVLVPAATEYGYKPDCVVASDECEAGSRPGPWMALENVQKLGISRVSACVKVDDSVHGISEGLNAGMWTVGIAITGNAIGLSEQEWADESEASQVALTRKAYAQLASAGAHYVIDSLADIEPILHVIEARIARGERP</sequence>
<feature type="binding site" evidence="9">
    <location>
        <position position="10"/>
    </location>
    <ligand>
        <name>Mg(2+)</name>
        <dbReference type="ChEBI" id="CHEBI:18420"/>
    </ligand>
</feature>
<dbReference type="GO" id="GO:0050194">
    <property type="term" value="F:phosphonoacetaldehyde hydrolase activity"/>
    <property type="evidence" value="ECO:0007669"/>
    <property type="project" value="UniProtKB-UniRule"/>
</dbReference>
<dbReference type="InterPro" id="IPR006323">
    <property type="entry name" value="Phosphonoacetald_hydro"/>
</dbReference>
<dbReference type="Gene3D" id="1.10.150.240">
    <property type="entry name" value="Putative phosphatase, domain 2"/>
    <property type="match status" value="1"/>
</dbReference>